<dbReference type="InterPro" id="IPR017850">
    <property type="entry name" value="Alkaline_phosphatase_core_sf"/>
</dbReference>
<gene>
    <name evidence="7" type="primary">ARSB_1</name>
    <name evidence="7" type="ORF">E2C01_055615</name>
</gene>
<sequence>MVTVPDEYLDYYPEETNQVLLGMVTAMDDVVGQVVEALRSTGQHDNTIIIFTSDNGSPNKGIYQTRC</sequence>
<dbReference type="GO" id="GO:0046872">
    <property type="term" value="F:metal ion binding"/>
    <property type="evidence" value="ECO:0007669"/>
    <property type="project" value="UniProtKB-KW"/>
</dbReference>
<evidence type="ECO:0000256" key="4">
    <source>
        <dbReference type="ARBA" id="ARBA00022837"/>
    </source>
</evidence>
<dbReference type="AlphaFoldDB" id="A0A5B7GRQ2"/>
<dbReference type="Pfam" id="PF00884">
    <property type="entry name" value="Sulfatase"/>
    <property type="match status" value="1"/>
</dbReference>
<keyword evidence="8" id="KW-1185">Reference proteome</keyword>
<dbReference type="Gene3D" id="3.40.720.10">
    <property type="entry name" value="Alkaline Phosphatase, subunit A"/>
    <property type="match status" value="1"/>
</dbReference>
<reference evidence="7 8" key="1">
    <citation type="submission" date="2019-05" db="EMBL/GenBank/DDBJ databases">
        <title>Another draft genome of Portunus trituberculatus and its Hox gene families provides insights of decapod evolution.</title>
        <authorList>
            <person name="Jeong J.-H."/>
            <person name="Song I."/>
            <person name="Kim S."/>
            <person name="Choi T."/>
            <person name="Kim D."/>
            <person name="Ryu S."/>
            <person name="Kim W."/>
        </authorList>
    </citation>
    <scope>NUCLEOTIDE SEQUENCE [LARGE SCALE GENOMIC DNA]</scope>
    <source>
        <tissue evidence="7">Muscle</tissue>
    </source>
</reference>
<keyword evidence="5" id="KW-0325">Glycoprotein</keyword>
<dbReference type="PANTHER" id="PTHR10342:SF274">
    <property type="entry name" value="ARYLSULFATASE B"/>
    <property type="match status" value="1"/>
</dbReference>
<dbReference type="EMBL" id="VSRR010018633">
    <property type="protein sequence ID" value="MPC61542.1"/>
    <property type="molecule type" value="Genomic_DNA"/>
</dbReference>
<dbReference type="InterPro" id="IPR047115">
    <property type="entry name" value="ARSB"/>
</dbReference>
<name>A0A5B7GRQ2_PORTR</name>
<dbReference type="InterPro" id="IPR000917">
    <property type="entry name" value="Sulfatase_N"/>
</dbReference>
<evidence type="ECO:0000256" key="3">
    <source>
        <dbReference type="ARBA" id="ARBA00022723"/>
    </source>
</evidence>
<evidence type="ECO:0000313" key="8">
    <source>
        <dbReference type="Proteomes" id="UP000324222"/>
    </source>
</evidence>
<feature type="domain" description="Sulfatase N-terminal" evidence="6">
    <location>
        <begin position="18"/>
        <end position="58"/>
    </location>
</feature>
<protein>
    <submittedName>
        <fullName evidence="7">Arylsulfatase B</fullName>
    </submittedName>
</protein>
<evidence type="ECO:0000256" key="2">
    <source>
        <dbReference type="ARBA" id="ARBA00008779"/>
    </source>
</evidence>
<comment type="similarity">
    <text evidence="2">Belongs to the sulfatase family.</text>
</comment>
<evidence type="ECO:0000256" key="5">
    <source>
        <dbReference type="ARBA" id="ARBA00023180"/>
    </source>
</evidence>
<evidence type="ECO:0000256" key="1">
    <source>
        <dbReference type="ARBA" id="ARBA00001913"/>
    </source>
</evidence>
<comment type="cofactor">
    <cofactor evidence="1">
        <name>Ca(2+)</name>
        <dbReference type="ChEBI" id="CHEBI:29108"/>
    </cofactor>
</comment>
<comment type="caution">
    <text evidence="7">The sequence shown here is derived from an EMBL/GenBank/DDBJ whole genome shotgun (WGS) entry which is preliminary data.</text>
</comment>
<dbReference type="SUPFAM" id="SSF53649">
    <property type="entry name" value="Alkaline phosphatase-like"/>
    <property type="match status" value="1"/>
</dbReference>
<evidence type="ECO:0000313" key="7">
    <source>
        <dbReference type="EMBL" id="MPC61542.1"/>
    </source>
</evidence>
<keyword evidence="4" id="KW-0106">Calcium</keyword>
<keyword evidence="3" id="KW-0479">Metal-binding</keyword>
<dbReference type="GO" id="GO:0008484">
    <property type="term" value="F:sulfuric ester hydrolase activity"/>
    <property type="evidence" value="ECO:0007669"/>
    <property type="project" value="InterPro"/>
</dbReference>
<proteinExistence type="inferred from homology"/>
<dbReference type="PANTHER" id="PTHR10342">
    <property type="entry name" value="ARYLSULFATASE"/>
    <property type="match status" value="1"/>
</dbReference>
<organism evidence="7 8">
    <name type="scientific">Portunus trituberculatus</name>
    <name type="common">Swimming crab</name>
    <name type="synonym">Neptunus trituberculatus</name>
    <dbReference type="NCBI Taxonomy" id="210409"/>
    <lineage>
        <taxon>Eukaryota</taxon>
        <taxon>Metazoa</taxon>
        <taxon>Ecdysozoa</taxon>
        <taxon>Arthropoda</taxon>
        <taxon>Crustacea</taxon>
        <taxon>Multicrustacea</taxon>
        <taxon>Malacostraca</taxon>
        <taxon>Eumalacostraca</taxon>
        <taxon>Eucarida</taxon>
        <taxon>Decapoda</taxon>
        <taxon>Pleocyemata</taxon>
        <taxon>Brachyura</taxon>
        <taxon>Eubrachyura</taxon>
        <taxon>Portunoidea</taxon>
        <taxon>Portunidae</taxon>
        <taxon>Portuninae</taxon>
        <taxon>Portunus</taxon>
    </lineage>
</organism>
<dbReference type="Proteomes" id="UP000324222">
    <property type="component" value="Unassembled WGS sequence"/>
</dbReference>
<evidence type="ECO:0000259" key="6">
    <source>
        <dbReference type="Pfam" id="PF00884"/>
    </source>
</evidence>
<accession>A0A5B7GRQ2</accession>